<evidence type="ECO:0000313" key="2">
    <source>
        <dbReference type="Proteomes" id="UP000739284"/>
    </source>
</evidence>
<comment type="caution">
    <text evidence="1">The sequence shown here is derived from an EMBL/GenBank/DDBJ whole genome shotgun (WGS) entry which is preliminary data.</text>
</comment>
<accession>A0ABS6LIZ0</accession>
<proteinExistence type="predicted"/>
<evidence type="ECO:0000313" key="1">
    <source>
        <dbReference type="EMBL" id="MBU9846830.1"/>
    </source>
</evidence>
<dbReference type="EMBL" id="JAFMOY010000130">
    <property type="protein sequence ID" value="MBU9846830.1"/>
    <property type="molecule type" value="Genomic_DNA"/>
</dbReference>
<dbReference type="Proteomes" id="UP000739284">
    <property type="component" value="Unassembled WGS sequence"/>
</dbReference>
<name>A0ABS6LIZ0_9GAMM</name>
<keyword evidence="2" id="KW-1185">Reference proteome</keyword>
<gene>
    <name evidence="1" type="ORF">J1784_17670</name>
</gene>
<reference evidence="1 2" key="1">
    <citation type="submission" date="2021-03" db="EMBL/GenBank/DDBJ databases">
        <title>Five novel Rahnella species.</title>
        <authorList>
            <person name="Brady C."/>
            <person name="Asselin J."/>
            <person name="Beer S."/>
            <person name="Bruberg M.B."/>
            <person name="Crampton B."/>
            <person name="Venter S."/>
            <person name="Arnold D."/>
            <person name="Denman S."/>
        </authorList>
    </citation>
    <scope>NUCLEOTIDE SEQUENCE [LARGE SCALE GENOMIC DNA]</scope>
    <source>
        <strain evidence="1 2">FRB 231</strain>
    </source>
</reference>
<protein>
    <submittedName>
        <fullName evidence="1">Uncharacterized protein</fullName>
    </submittedName>
</protein>
<sequence>MDLTIAGEGINRDGHGGELLTETLSGRADGAGRKNNFQDEGAQEGLTLKTGWICCCIDLDQRVLMFSKCNYPASGNDLLCAKSVTKKLNLAGHQRILISNAM</sequence>
<dbReference type="RefSeq" id="WP_120509547.1">
    <property type="nucleotide sequence ID" value="NZ_JAFMOY010000130.1"/>
</dbReference>
<organism evidence="1 2">
    <name type="scientific">Rahnella ecdela</name>
    <dbReference type="NCBI Taxonomy" id="2816250"/>
    <lineage>
        <taxon>Bacteria</taxon>
        <taxon>Pseudomonadati</taxon>
        <taxon>Pseudomonadota</taxon>
        <taxon>Gammaproteobacteria</taxon>
        <taxon>Enterobacterales</taxon>
        <taxon>Yersiniaceae</taxon>
        <taxon>Rahnella</taxon>
    </lineage>
</organism>